<dbReference type="EMBL" id="CABD030088881">
    <property type="status" value="NOT_ANNOTATED_CDS"/>
    <property type="molecule type" value="Genomic_DNA"/>
</dbReference>
<dbReference type="OMA" id="KERSDCY"/>
<reference evidence="1" key="4">
    <citation type="submission" date="2025-09" db="UniProtKB">
        <authorList>
            <consortium name="Ensembl"/>
        </authorList>
    </citation>
    <scope>IDENTIFICATION</scope>
</reference>
<evidence type="ECO:0000313" key="1">
    <source>
        <dbReference type="Ensembl" id="ENSGGOP00000044369.1"/>
    </source>
</evidence>
<reference evidence="1 2" key="2">
    <citation type="journal article" date="2012" name="Nature">
        <title>Insights into hominid evolution from the gorilla genome sequence.</title>
        <authorList>
            <person name="Scally A."/>
            <person name="Dutheil J.Y."/>
            <person name="Hillier L.W."/>
            <person name="Jordan G.E."/>
            <person name="Goodhead I."/>
            <person name="Herrero J."/>
            <person name="Hobolth A."/>
            <person name="Lappalainen T."/>
            <person name="Mailund T."/>
            <person name="Marques-Bonet T."/>
            <person name="McCarthy S."/>
            <person name="Montgomery S.H."/>
            <person name="Schwalie P.C."/>
            <person name="Tang Y.A."/>
            <person name="Ward M.C."/>
            <person name="Xue Y."/>
            <person name="Yngvadottir B."/>
            <person name="Alkan C."/>
            <person name="Andersen L.N."/>
            <person name="Ayub Q."/>
            <person name="Ball E.V."/>
            <person name="Beal K."/>
            <person name="Bradley B.J."/>
            <person name="Chen Y."/>
            <person name="Clee C.M."/>
            <person name="Fitzgerald S."/>
            <person name="Graves T.A."/>
            <person name="Gu Y."/>
            <person name="Heath P."/>
            <person name="Heger A."/>
            <person name="Karakoc E."/>
            <person name="Kolb-Kokocinski A."/>
            <person name="Laird G.K."/>
            <person name="Lunter G."/>
            <person name="Meader S."/>
            <person name="Mort M."/>
            <person name="Mullikin J.C."/>
            <person name="Munch K."/>
            <person name="O'Connor T.D."/>
            <person name="Phillips A.D."/>
            <person name="Prado-Martinez J."/>
            <person name="Rogers A.S."/>
            <person name="Sajjadian S."/>
            <person name="Schmidt D."/>
            <person name="Shaw K."/>
            <person name="Simpson J.T."/>
            <person name="Stenson P.D."/>
            <person name="Turner D.J."/>
            <person name="Vigilant L."/>
            <person name="Vilella A.J."/>
            <person name="Whitener W."/>
            <person name="Zhu B."/>
            <person name="Cooper D.N."/>
            <person name="de Jong P."/>
            <person name="Dermitzakis E.T."/>
            <person name="Eichler E.E."/>
            <person name="Flicek P."/>
            <person name="Goldman N."/>
            <person name="Mundy N.I."/>
            <person name="Ning Z."/>
            <person name="Odom D.T."/>
            <person name="Ponting C.P."/>
            <person name="Quail M.A."/>
            <person name="Ryder O.A."/>
            <person name="Searle S.M."/>
            <person name="Warren W.C."/>
            <person name="Wilson R.K."/>
            <person name="Schierup M.H."/>
            <person name="Rogers J."/>
            <person name="Tyler-Smith C."/>
            <person name="Durbin R."/>
        </authorList>
    </citation>
    <scope>NUCLEOTIDE SEQUENCE [LARGE SCALE GENOMIC DNA]</scope>
</reference>
<dbReference type="GeneTree" id="ENSGT00410000028359"/>
<dbReference type="AlphaFoldDB" id="A0A2I2ZAT3"/>
<keyword evidence="2" id="KW-1185">Reference proteome</keyword>
<dbReference type="Proteomes" id="UP000001519">
    <property type="component" value="Chromosome 13"/>
</dbReference>
<dbReference type="Bgee" id="ENSGGOG00000042457">
    <property type="expression patterns" value="Expressed in heart and 6 other cell types or tissues"/>
</dbReference>
<dbReference type="Ensembl" id="ENSGGOT00000051597.1">
    <property type="protein sequence ID" value="ENSGGOP00000044369.1"/>
    <property type="gene ID" value="ENSGGOG00000042457.1"/>
</dbReference>
<reference evidence="1" key="3">
    <citation type="submission" date="2025-08" db="UniProtKB">
        <authorList>
            <consortium name="Ensembl"/>
        </authorList>
    </citation>
    <scope>IDENTIFICATION</scope>
</reference>
<accession>A0A2I2ZAT3</accession>
<sequence>CWWILNIVYPAAPKRQRPSRTGHDDDGSFVEKKKGKCGEKKERSDCYCVCVERSRHRRLHFVLY</sequence>
<name>A0A2I2ZAT3_GORGO</name>
<reference evidence="2" key="1">
    <citation type="submission" date="2011-05" db="EMBL/GenBank/DDBJ databases">
        <title>Insights into the evolution of the great apes provided by the gorilla genome.</title>
        <authorList>
            <person name="Scally A."/>
        </authorList>
    </citation>
    <scope>NUCLEOTIDE SEQUENCE [LARGE SCALE GENOMIC DNA]</scope>
</reference>
<dbReference type="InParanoid" id="A0A2I2ZAT3"/>
<evidence type="ECO:0000313" key="2">
    <source>
        <dbReference type="Proteomes" id="UP000001519"/>
    </source>
</evidence>
<organism evidence="1 2">
    <name type="scientific">Gorilla gorilla gorilla</name>
    <name type="common">Western lowland gorilla</name>
    <dbReference type="NCBI Taxonomy" id="9595"/>
    <lineage>
        <taxon>Eukaryota</taxon>
        <taxon>Metazoa</taxon>
        <taxon>Chordata</taxon>
        <taxon>Craniata</taxon>
        <taxon>Vertebrata</taxon>
        <taxon>Euteleostomi</taxon>
        <taxon>Mammalia</taxon>
        <taxon>Eutheria</taxon>
        <taxon>Euarchontoglires</taxon>
        <taxon>Primates</taxon>
        <taxon>Haplorrhini</taxon>
        <taxon>Catarrhini</taxon>
        <taxon>Hominidae</taxon>
        <taxon>Gorilla</taxon>
    </lineage>
</organism>
<protein>
    <submittedName>
        <fullName evidence="1">Uncharacterized protein</fullName>
    </submittedName>
</protein>
<proteinExistence type="predicted"/>